<evidence type="ECO:0000259" key="1">
    <source>
        <dbReference type="Pfam" id="PF13175"/>
    </source>
</evidence>
<accession>A0A840TJZ0</accession>
<dbReference type="PANTHER" id="PTHR43581">
    <property type="entry name" value="ATP/GTP PHOSPHATASE"/>
    <property type="match status" value="1"/>
</dbReference>
<dbReference type="PANTHER" id="PTHR43581:SF2">
    <property type="entry name" value="EXCINUCLEASE ATPASE SUBUNIT"/>
    <property type="match status" value="1"/>
</dbReference>
<dbReference type="EMBL" id="JACHGF010000002">
    <property type="protein sequence ID" value="MBB5283751.1"/>
    <property type="molecule type" value="Genomic_DNA"/>
</dbReference>
<evidence type="ECO:0000313" key="2">
    <source>
        <dbReference type="EMBL" id="MBB5283751.1"/>
    </source>
</evidence>
<dbReference type="RefSeq" id="WP_184173410.1">
    <property type="nucleotide sequence ID" value="NZ_JACHGF010000002.1"/>
</dbReference>
<name>A0A840TJZ0_9BACT</name>
<dbReference type="Pfam" id="PF13175">
    <property type="entry name" value="AAA_15"/>
    <property type="match status" value="1"/>
</dbReference>
<dbReference type="InterPro" id="IPR041685">
    <property type="entry name" value="AAA_GajA/Old/RecF-like"/>
</dbReference>
<keyword evidence="2" id="KW-0547">Nucleotide-binding</keyword>
<keyword evidence="3" id="KW-1185">Reference proteome</keyword>
<dbReference type="SUPFAM" id="SSF52540">
    <property type="entry name" value="P-loop containing nucleoside triphosphate hydrolases"/>
    <property type="match status" value="1"/>
</dbReference>
<sequence>MKIEQIKIEGLFGELNYNIKIDDNRLILVAENGSGKTTIVNIIYYFLSRQWTKLLRYRFEKISAQIDGQPYTLNRKEIDILSSDKFKRIFKRYPASVVNRINDFILSGDITDFYRNPMKLELWADRVNLPMSIVYEVMNVLNREQLTLFEQIIPEKEKGFSNLVDCQILYLPTFRRIEQDLKAIFPDLESDIDKYKRRKRGIRSNEDSGYVELVEFGMEDVEDKIRFKLNQLRENLSNKIKNNLTGGYLRDVINRTYLNISYNQIQAFNEKALSSILDRIDETVLSKNEKSRLIQFVNEINTQGTIDKDETKIIAYFIYRLSTIYNELKEEEKDVESFIEICNEYSGNKKFIYDNINFNITIKPIKNGKVINKETIELKDLSSGEKQIVSLFSHLFLSQQKNFYLIIDEPELSLSVPWQKKFIVDVIKNPYCKGLLSVTHSPFIFDENELDKYAHGLTEFSFEK</sequence>
<dbReference type="GO" id="GO:0005524">
    <property type="term" value="F:ATP binding"/>
    <property type="evidence" value="ECO:0007669"/>
    <property type="project" value="UniProtKB-KW"/>
</dbReference>
<proteinExistence type="predicted"/>
<organism evidence="2 3">
    <name type="scientific">Rhabdobacter roseus</name>
    <dbReference type="NCBI Taxonomy" id="1655419"/>
    <lineage>
        <taxon>Bacteria</taxon>
        <taxon>Pseudomonadati</taxon>
        <taxon>Bacteroidota</taxon>
        <taxon>Cytophagia</taxon>
        <taxon>Cytophagales</taxon>
        <taxon>Cytophagaceae</taxon>
        <taxon>Rhabdobacter</taxon>
    </lineage>
</organism>
<dbReference type="InterPro" id="IPR051396">
    <property type="entry name" value="Bact_Antivir_Def_Nuclease"/>
</dbReference>
<evidence type="ECO:0000313" key="3">
    <source>
        <dbReference type="Proteomes" id="UP000557307"/>
    </source>
</evidence>
<gene>
    <name evidence="2" type="ORF">HNQ92_001877</name>
</gene>
<comment type="caution">
    <text evidence="2">The sequence shown here is derived from an EMBL/GenBank/DDBJ whole genome shotgun (WGS) entry which is preliminary data.</text>
</comment>
<dbReference type="AlphaFoldDB" id="A0A840TJZ0"/>
<protein>
    <submittedName>
        <fullName evidence="2">Energy-coupling factor transporter ATP-binding protein EcfA2</fullName>
    </submittedName>
</protein>
<dbReference type="Gene3D" id="3.40.50.300">
    <property type="entry name" value="P-loop containing nucleotide triphosphate hydrolases"/>
    <property type="match status" value="2"/>
</dbReference>
<keyword evidence="2" id="KW-0067">ATP-binding</keyword>
<feature type="domain" description="Endonuclease GajA/Old nuclease/RecF-like AAA" evidence="1">
    <location>
        <begin position="1"/>
        <end position="444"/>
    </location>
</feature>
<dbReference type="InterPro" id="IPR027417">
    <property type="entry name" value="P-loop_NTPase"/>
</dbReference>
<dbReference type="Proteomes" id="UP000557307">
    <property type="component" value="Unassembled WGS sequence"/>
</dbReference>
<reference evidence="2 3" key="1">
    <citation type="submission" date="2020-08" db="EMBL/GenBank/DDBJ databases">
        <title>Genomic Encyclopedia of Type Strains, Phase IV (KMG-IV): sequencing the most valuable type-strain genomes for metagenomic binning, comparative biology and taxonomic classification.</title>
        <authorList>
            <person name="Goeker M."/>
        </authorList>
    </citation>
    <scope>NUCLEOTIDE SEQUENCE [LARGE SCALE GENOMIC DNA]</scope>
    <source>
        <strain evidence="2 3">DSM 105074</strain>
    </source>
</reference>